<dbReference type="HOGENOM" id="CLU_1474686_0_0_1"/>
<dbReference type="InParanoid" id="H2ZI88"/>
<organism evidence="2 3">
    <name type="scientific">Ciona savignyi</name>
    <name type="common">Pacific transparent sea squirt</name>
    <dbReference type="NCBI Taxonomy" id="51511"/>
    <lineage>
        <taxon>Eukaryota</taxon>
        <taxon>Metazoa</taxon>
        <taxon>Chordata</taxon>
        <taxon>Tunicata</taxon>
        <taxon>Ascidiacea</taxon>
        <taxon>Phlebobranchia</taxon>
        <taxon>Cionidae</taxon>
        <taxon>Ciona</taxon>
    </lineage>
</organism>
<dbReference type="eggNOG" id="KOG1721">
    <property type="taxonomic scope" value="Eukaryota"/>
</dbReference>
<proteinExistence type="predicted"/>
<name>H2ZI88_CIOSA</name>
<feature type="compositionally biased region" description="Low complexity" evidence="1">
    <location>
        <begin position="22"/>
        <end position="32"/>
    </location>
</feature>
<sequence>MCTVAPLPMHTQQPQQHQVRSPVGNNTPVRTVNPPPDFRIVTESYRKSLYVKHPRIKEEPPITATGTVAELLQRGKSRKRKSTEQNALNNTIRLILDMMEITDSCDQRVEDALFLIMDRFVSLRENINDPTVRSSLLVKVRHSIHCKKWRVKRQMLKEKGVNDVTSCDTMIQKSEQSEDSLHG</sequence>
<keyword evidence="3" id="KW-1185">Reference proteome</keyword>
<evidence type="ECO:0000313" key="3">
    <source>
        <dbReference type="Proteomes" id="UP000007875"/>
    </source>
</evidence>
<reference evidence="2" key="2">
    <citation type="submission" date="2025-08" db="UniProtKB">
        <authorList>
            <consortium name="Ensembl"/>
        </authorList>
    </citation>
    <scope>IDENTIFICATION</scope>
</reference>
<evidence type="ECO:0000313" key="2">
    <source>
        <dbReference type="Ensembl" id="ENSCSAVP00000017304.1"/>
    </source>
</evidence>
<accession>H2ZI88</accession>
<feature type="region of interest" description="Disordered" evidence="1">
    <location>
        <begin position="1"/>
        <end position="36"/>
    </location>
</feature>
<feature type="compositionally biased region" description="Polar residues" evidence="1">
    <location>
        <begin position="10"/>
        <end position="19"/>
    </location>
</feature>
<reference evidence="3" key="1">
    <citation type="submission" date="2003-08" db="EMBL/GenBank/DDBJ databases">
        <authorList>
            <person name="Birren B."/>
            <person name="Nusbaum C."/>
            <person name="Abebe A."/>
            <person name="Abouelleil A."/>
            <person name="Adekoya E."/>
            <person name="Ait-zahra M."/>
            <person name="Allen N."/>
            <person name="Allen T."/>
            <person name="An P."/>
            <person name="Anderson M."/>
            <person name="Anderson S."/>
            <person name="Arachchi H."/>
            <person name="Armbruster J."/>
            <person name="Bachantsang P."/>
            <person name="Baldwin J."/>
            <person name="Barry A."/>
            <person name="Bayul T."/>
            <person name="Blitshsteyn B."/>
            <person name="Bloom T."/>
            <person name="Blye J."/>
            <person name="Boguslavskiy L."/>
            <person name="Borowsky M."/>
            <person name="Boukhgalter B."/>
            <person name="Brunache A."/>
            <person name="Butler J."/>
            <person name="Calixte N."/>
            <person name="Calvo S."/>
            <person name="Camarata J."/>
            <person name="Campo K."/>
            <person name="Chang J."/>
            <person name="Cheshatsang Y."/>
            <person name="Citroen M."/>
            <person name="Collymore A."/>
            <person name="Considine T."/>
            <person name="Cook A."/>
            <person name="Cooke P."/>
            <person name="Corum B."/>
            <person name="Cuomo C."/>
            <person name="David R."/>
            <person name="Dawoe T."/>
            <person name="Degray S."/>
            <person name="Dodge S."/>
            <person name="Dooley K."/>
            <person name="Dorje P."/>
            <person name="Dorjee K."/>
            <person name="Dorris L."/>
            <person name="Duffey N."/>
            <person name="Dupes A."/>
            <person name="Elkins T."/>
            <person name="Engels R."/>
            <person name="Erickson J."/>
            <person name="Farina A."/>
            <person name="Faro S."/>
            <person name="Ferreira P."/>
            <person name="Fischer H."/>
            <person name="Fitzgerald M."/>
            <person name="Foley K."/>
            <person name="Gage D."/>
            <person name="Galagan J."/>
            <person name="Gearin G."/>
            <person name="Gnerre S."/>
            <person name="Gnirke A."/>
            <person name="Goyette A."/>
            <person name="Graham J."/>
            <person name="Grandbois E."/>
            <person name="Gyaltsen K."/>
            <person name="Hafez N."/>
            <person name="Hagopian D."/>
            <person name="Hagos B."/>
            <person name="Hall J."/>
            <person name="Hatcher B."/>
            <person name="Heller A."/>
            <person name="Higgins H."/>
            <person name="Honan T."/>
            <person name="Horn A."/>
            <person name="Houde N."/>
            <person name="Hughes L."/>
            <person name="Hulme W."/>
            <person name="Husby E."/>
            <person name="Iliev I."/>
            <person name="Jaffe D."/>
            <person name="Jones C."/>
            <person name="Kamal M."/>
            <person name="Kamat A."/>
            <person name="Kamvysselis M."/>
            <person name="Karlsson E."/>
            <person name="Kells C."/>
            <person name="Kieu A."/>
            <person name="Kisner P."/>
            <person name="Kodira C."/>
            <person name="Kulbokas E."/>
            <person name="Labutti K."/>
            <person name="Lama D."/>
            <person name="Landers T."/>
            <person name="Leger J."/>
            <person name="Levine S."/>
            <person name="Lewis D."/>
            <person name="Lewis T."/>
            <person name="Lindblad-toh K."/>
            <person name="Liu X."/>
            <person name="Lokyitsang T."/>
            <person name="Lokyitsang Y."/>
            <person name="Lucien O."/>
            <person name="Lui A."/>
            <person name="Ma L.J."/>
            <person name="Mabbitt R."/>
            <person name="Macdonald J."/>
            <person name="Maclean C."/>
            <person name="Major J."/>
            <person name="Manning J."/>
            <person name="Marabella R."/>
            <person name="Maru K."/>
            <person name="Matthews C."/>
            <person name="Mauceli E."/>
            <person name="Mccarthy M."/>
            <person name="Mcdonough S."/>
            <person name="Mcghee T."/>
            <person name="Meldrim J."/>
            <person name="Meneus L."/>
            <person name="Mesirov J."/>
            <person name="Mihalev A."/>
            <person name="Mihova T."/>
            <person name="Mikkelsen T."/>
            <person name="Mlenga V."/>
            <person name="Moru K."/>
            <person name="Mozes J."/>
            <person name="Mulrain L."/>
            <person name="Munson G."/>
            <person name="Naylor J."/>
            <person name="Newes C."/>
            <person name="Nguyen C."/>
            <person name="Nguyen N."/>
            <person name="Nguyen T."/>
            <person name="Nicol R."/>
            <person name="Nielsen C."/>
            <person name="Nizzari M."/>
            <person name="Norbu C."/>
            <person name="Norbu N."/>
            <person name="O'donnell P."/>
            <person name="Okoawo O."/>
            <person name="O'leary S."/>
            <person name="Omotosho B."/>
            <person name="O'neill K."/>
            <person name="Osman S."/>
            <person name="Parker S."/>
            <person name="Perrin D."/>
            <person name="Phunkhang P."/>
            <person name="Piqani B."/>
            <person name="Purcell S."/>
            <person name="Rachupka T."/>
            <person name="Ramasamy U."/>
            <person name="Rameau R."/>
            <person name="Ray V."/>
            <person name="Raymond C."/>
            <person name="Retta R."/>
            <person name="Richardson S."/>
            <person name="Rise C."/>
            <person name="Rodriguez J."/>
            <person name="Rogers J."/>
            <person name="Rogov P."/>
            <person name="Rutman M."/>
            <person name="Schupbach R."/>
            <person name="Seaman C."/>
            <person name="Settipalli S."/>
            <person name="Sharpe T."/>
            <person name="Sheridan J."/>
            <person name="Sherpa N."/>
            <person name="Shi J."/>
            <person name="Smirnov S."/>
            <person name="Smith C."/>
            <person name="Sougnez C."/>
            <person name="Spencer B."/>
            <person name="Stalker J."/>
            <person name="Stange-thomann N."/>
            <person name="Stavropoulos S."/>
            <person name="Stetson K."/>
            <person name="Stone C."/>
            <person name="Stone S."/>
            <person name="Stubbs M."/>
            <person name="Talamas J."/>
            <person name="Tchuinga P."/>
            <person name="Tenzing P."/>
            <person name="Tesfaye S."/>
            <person name="Theodore J."/>
            <person name="Thoulutsang Y."/>
            <person name="Topham K."/>
            <person name="Towey S."/>
            <person name="Tsamla T."/>
            <person name="Tsomo N."/>
            <person name="Vallee D."/>
            <person name="Vassiliev H."/>
            <person name="Venkataraman V."/>
            <person name="Vinson J."/>
            <person name="Vo A."/>
            <person name="Wade C."/>
            <person name="Wang S."/>
            <person name="Wangchuk T."/>
            <person name="Wangdi T."/>
            <person name="Whittaker C."/>
            <person name="Wilkinson J."/>
            <person name="Wu Y."/>
            <person name="Wyman D."/>
            <person name="Yadav S."/>
            <person name="Yang S."/>
            <person name="Yang X."/>
            <person name="Yeager S."/>
            <person name="Yee E."/>
            <person name="Young G."/>
            <person name="Zainoun J."/>
            <person name="Zembeck L."/>
            <person name="Zimmer A."/>
            <person name="Zody M."/>
            <person name="Lander E."/>
        </authorList>
    </citation>
    <scope>NUCLEOTIDE SEQUENCE [LARGE SCALE GENOMIC DNA]</scope>
</reference>
<evidence type="ECO:0000256" key="1">
    <source>
        <dbReference type="SAM" id="MobiDB-lite"/>
    </source>
</evidence>
<dbReference type="Ensembl" id="ENSCSAVT00000017493.1">
    <property type="protein sequence ID" value="ENSCSAVP00000017304.1"/>
    <property type="gene ID" value="ENSCSAVG00000010190.1"/>
</dbReference>
<reference evidence="2" key="3">
    <citation type="submission" date="2025-09" db="UniProtKB">
        <authorList>
            <consortium name="Ensembl"/>
        </authorList>
    </citation>
    <scope>IDENTIFICATION</scope>
</reference>
<dbReference type="Proteomes" id="UP000007875">
    <property type="component" value="Unassembled WGS sequence"/>
</dbReference>
<dbReference type="AlphaFoldDB" id="H2ZI88"/>
<protein>
    <submittedName>
        <fullName evidence="2">Uncharacterized protein</fullName>
    </submittedName>
</protein>